<proteinExistence type="predicted"/>
<dbReference type="Proteomes" id="UP000472676">
    <property type="component" value="Unassembled WGS sequence"/>
</dbReference>
<sequence>MSSVRRHRHTILLWLALLGVLYRALIPPGFMPVMTHTARGTVLGLAMCYGQGPVTIGQNPARSGDAGHTGHGADRQEPQCPFAAAATPALPYVASLSPAPAAAPARQQEPVVESAANDTANYLRPPSRAPPEQS</sequence>
<protein>
    <submittedName>
        <fullName evidence="2">DUF2946 family protein</fullName>
    </submittedName>
</protein>
<dbReference type="InterPro" id="IPR021333">
    <property type="entry name" value="DUF2946"/>
</dbReference>
<evidence type="ECO:0000313" key="2">
    <source>
        <dbReference type="EMBL" id="NGY05387.1"/>
    </source>
</evidence>
<name>A0A6M2BTU6_9GAMM</name>
<dbReference type="AlphaFoldDB" id="A0A6M2BTU6"/>
<keyword evidence="3" id="KW-1185">Reference proteome</keyword>
<accession>A0A6M2BTU6</accession>
<dbReference type="Pfam" id="PF11162">
    <property type="entry name" value="DUF2946"/>
    <property type="match status" value="1"/>
</dbReference>
<gene>
    <name evidence="2" type="ORF">G7Y85_11455</name>
</gene>
<feature type="region of interest" description="Disordered" evidence="1">
    <location>
        <begin position="56"/>
        <end position="81"/>
    </location>
</feature>
<comment type="caution">
    <text evidence="2">The sequence shown here is derived from an EMBL/GenBank/DDBJ whole genome shotgun (WGS) entry which is preliminary data.</text>
</comment>
<reference evidence="2 3" key="1">
    <citation type="journal article" date="2014" name="Int. J. Syst. Evol. Microbiol.">
        <title>Solimonas terrae sp. nov., isolated from soil.</title>
        <authorList>
            <person name="Kim S.J."/>
            <person name="Moon J.Y."/>
            <person name="Weon H.Y."/>
            <person name="Ahn J.H."/>
            <person name="Chen W.M."/>
            <person name="Kwon S.W."/>
        </authorList>
    </citation>
    <scope>NUCLEOTIDE SEQUENCE [LARGE SCALE GENOMIC DNA]</scope>
    <source>
        <strain evidence="2 3">KIS83-12</strain>
    </source>
</reference>
<organism evidence="2 3">
    <name type="scientific">Solimonas terrae</name>
    <dbReference type="NCBI Taxonomy" id="1396819"/>
    <lineage>
        <taxon>Bacteria</taxon>
        <taxon>Pseudomonadati</taxon>
        <taxon>Pseudomonadota</taxon>
        <taxon>Gammaproteobacteria</taxon>
        <taxon>Nevskiales</taxon>
        <taxon>Nevskiaceae</taxon>
        <taxon>Solimonas</taxon>
    </lineage>
</organism>
<evidence type="ECO:0000256" key="1">
    <source>
        <dbReference type="SAM" id="MobiDB-lite"/>
    </source>
</evidence>
<dbReference type="RefSeq" id="WP_166256764.1">
    <property type="nucleotide sequence ID" value="NZ_JAAMOW010000005.1"/>
</dbReference>
<dbReference type="EMBL" id="JAAMOW010000005">
    <property type="protein sequence ID" value="NGY05387.1"/>
    <property type="molecule type" value="Genomic_DNA"/>
</dbReference>
<feature type="region of interest" description="Disordered" evidence="1">
    <location>
        <begin position="98"/>
        <end position="134"/>
    </location>
</feature>
<evidence type="ECO:0000313" key="3">
    <source>
        <dbReference type="Proteomes" id="UP000472676"/>
    </source>
</evidence>